<dbReference type="GO" id="GO:0046656">
    <property type="term" value="P:folic acid biosynthetic process"/>
    <property type="evidence" value="ECO:0007669"/>
    <property type="project" value="UniProtKB-KW"/>
</dbReference>
<keyword evidence="5 9" id="KW-0418">Kinase</keyword>
<organism evidence="9 10">
    <name type="scientific">Candidatus Nomurabacteria bacterium GW2011_GWA2_40_9</name>
    <dbReference type="NCBI Taxonomy" id="1618734"/>
    <lineage>
        <taxon>Bacteria</taxon>
        <taxon>Candidatus Nomuraibacteriota</taxon>
    </lineage>
</organism>
<dbReference type="InterPro" id="IPR035907">
    <property type="entry name" value="Hppk_sf"/>
</dbReference>
<evidence type="ECO:0000313" key="10">
    <source>
        <dbReference type="Proteomes" id="UP000034749"/>
    </source>
</evidence>
<comment type="pathway">
    <text evidence="1">Cofactor biosynthesis; tetrahydrofolate biosynthesis; 2-amino-4-hydroxy-6-hydroxymethyl-7,8-dihydropteridine diphosphate from 7,8-dihydroneopterin triphosphate: step 4/4.</text>
</comment>
<dbReference type="PANTHER" id="PTHR43071">
    <property type="entry name" value="2-AMINO-4-HYDROXY-6-HYDROXYMETHYLDIHYDROPTERIDINE PYROPHOSPHOKINASE"/>
    <property type="match status" value="1"/>
</dbReference>
<evidence type="ECO:0000256" key="5">
    <source>
        <dbReference type="ARBA" id="ARBA00022777"/>
    </source>
</evidence>
<dbReference type="SUPFAM" id="SSF55083">
    <property type="entry name" value="6-hydroxymethyl-7,8-dihydropterin pyrophosphokinase, HPPK"/>
    <property type="match status" value="1"/>
</dbReference>
<dbReference type="EC" id="2.7.6.3" evidence="2"/>
<dbReference type="Gene3D" id="3.30.70.560">
    <property type="entry name" value="7,8-Dihydro-6-hydroxymethylpterin-pyrophosphokinase HPPK"/>
    <property type="match status" value="1"/>
</dbReference>
<evidence type="ECO:0000313" key="9">
    <source>
        <dbReference type="EMBL" id="KKR79510.1"/>
    </source>
</evidence>
<dbReference type="PANTHER" id="PTHR43071:SF1">
    <property type="entry name" value="2-AMINO-4-HYDROXY-6-HYDROXYMETHYLDIHYDROPTERIDINE PYROPHOSPHOKINASE"/>
    <property type="match status" value="1"/>
</dbReference>
<protein>
    <recommendedName>
        <fullName evidence="2">2-amino-4-hydroxy-6-hydroxymethyldihydropteridine diphosphokinase</fullName>
        <ecNumber evidence="2">2.7.6.3</ecNumber>
    </recommendedName>
</protein>
<dbReference type="Proteomes" id="UP000034749">
    <property type="component" value="Unassembled WGS sequence"/>
</dbReference>
<sequence>MKSKKHIAYIGIGSNLGGRLKNCKNAVQKINQHPEIFVIKTSSWIETEPIGYTDQPKFMNGAIEIKTSLTPQKLLKTLQQIEKGMGRKKTFKWGPRIIDLDILLYDNQVIQTSKLTIPHSHLKEREFVKIPLLEINSNLNFIFDISSNS</sequence>
<dbReference type="GO" id="GO:0046654">
    <property type="term" value="P:tetrahydrofolate biosynthetic process"/>
    <property type="evidence" value="ECO:0007669"/>
    <property type="project" value="UniProtKB-UniPathway"/>
</dbReference>
<evidence type="ECO:0000259" key="8">
    <source>
        <dbReference type="PROSITE" id="PS00794"/>
    </source>
</evidence>
<dbReference type="NCBIfam" id="TIGR01498">
    <property type="entry name" value="folK"/>
    <property type="match status" value="1"/>
</dbReference>
<dbReference type="Pfam" id="PF01288">
    <property type="entry name" value="HPPK"/>
    <property type="match status" value="1"/>
</dbReference>
<gene>
    <name evidence="9" type="ORF">UU24_C0006G0004</name>
</gene>
<comment type="caution">
    <text evidence="9">The sequence shown here is derived from an EMBL/GenBank/DDBJ whole genome shotgun (WGS) entry which is preliminary data.</text>
</comment>
<keyword evidence="6" id="KW-0067">ATP-binding</keyword>
<keyword evidence="7" id="KW-0289">Folate biosynthesis</keyword>
<evidence type="ECO:0000256" key="6">
    <source>
        <dbReference type="ARBA" id="ARBA00022840"/>
    </source>
</evidence>
<dbReference type="GO" id="GO:0005524">
    <property type="term" value="F:ATP binding"/>
    <property type="evidence" value="ECO:0007669"/>
    <property type="project" value="UniProtKB-KW"/>
</dbReference>
<dbReference type="GO" id="GO:0016301">
    <property type="term" value="F:kinase activity"/>
    <property type="evidence" value="ECO:0007669"/>
    <property type="project" value="UniProtKB-KW"/>
</dbReference>
<dbReference type="AlphaFoldDB" id="A0A0G0W5K0"/>
<feature type="domain" description="7,8-dihydro-6-hydroxymethylpterin-pyrophosphokinase" evidence="8">
    <location>
        <begin position="92"/>
        <end position="103"/>
    </location>
</feature>
<dbReference type="EMBL" id="LBZW01000006">
    <property type="protein sequence ID" value="KKR79510.1"/>
    <property type="molecule type" value="Genomic_DNA"/>
</dbReference>
<reference evidence="9 10" key="1">
    <citation type="journal article" date="2015" name="Nature">
        <title>rRNA introns, odd ribosomes, and small enigmatic genomes across a large radiation of phyla.</title>
        <authorList>
            <person name="Brown C.T."/>
            <person name="Hug L.A."/>
            <person name="Thomas B.C."/>
            <person name="Sharon I."/>
            <person name="Castelle C.J."/>
            <person name="Singh A."/>
            <person name="Wilkins M.J."/>
            <person name="Williams K.H."/>
            <person name="Banfield J.F."/>
        </authorList>
    </citation>
    <scope>NUCLEOTIDE SEQUENCE [LARGE SCALE GENOMIC DNA]</scope>
</reference>
<evidence type="ECO:0000256" key="2">
    <source>
        <dbReference type="ARBA" id="ARBA00013253"/>
    </source>
</evidence>
<dbReference type="GO" id="GO:0003848">
    <property type="term" value="F:2-amino-4-hydroxy-6-hydroxymethyldihydropteridine diphosphokinase activity"/>
    <property type="evidence" value="ECO:0007669"/>
    <property type="project" value="UniProtKB-EC"/>
</dbReference>
<keyword evidence="3" id="KW-0808">Transferase</keyword>
<accession>A0A0G0W5K0</accession>
<dbReference type="PATRIC" id="fig|1618734.3.peg.214"/>
<dbReference type="InterPro" id="IPR000550">
    <property type="entry name" value="Hppk"/>
</dbReference>
<name>A0A0G0W5K0_9BACT</name>
<evidence type="ECO:0000256" key="3">
    <source>
        <dbReference type="ARBA" id="ARBA00022679"/>
    </source>
</evidence>
<proteinExistence type="predicted"/>
<keyword evidence="4" id="KW-0547">Nucleotide-binding</keyword>
<dbReference type="PROSITE" id="PS00794">
    <property type="entry name" value="HPPK"/>
    <property type="match status" value="1"/>
</dbReference>
<evidence type="ECO:0000256" key="1">
    <source>
        <dbReference type="ARBA" id="ARBA00005051"/>
    </source>
</evidence>
<dbReference type="CDD" id="cd00483">
    <property type="entry name" value="HPPK"/>
    <property type="match status" value="1"/>
</dbReference>
<evidence type="ECO:0000256" key="4">
    <source>
        <dbReference type="ARBA" id="ARBA00022741"/>
    </source>
</evidence>
<evidence type="ECO:0000256" key="7">
    <source>
        <dbReference type="ARBA" id="ARBA00022909"/>
    </source>
</evidence>
<dbReference type="UniPathway" id="UPA00077">
    <property type="reaction ID" value="UER00155"/>
</dbReference>